<keyword evidence="2" id="KW-1185">Reference proteome</keyword>
<proteinExistence type="predicted"/>
<accession>A0AAN8XFB5</accession>
<comment type="caution">
    <text evidence="1">The sequence shown here is derived from an EMBL/GenBank/DDBJ whole genome shotgun (WGS) entry which is preliminary data.</text>
</comment>
<name>A0AAN8XFB5_HALRR</name>
<dbReference type="Proteomes" id="UP001381693">
    <property type="component" value="Unassembled WGS sequence"/>
</dbReference>
<organism evidence="1 2">
    <name type="scientific">Halocaridina rubra</name>
    <name type="common">Hawaiian red shrimp</name>
    <dbReference type="NCBI Taxonomy" id="373956"/>
    <lineage>
        <taxon>Eukaryota</taxon>
        <taxon>Metazoa</taxon>
        <taxon>Ecdysozoa</taxon>
        <taxon>Arthropoda</taxon>
        <taxon>Crustacea</taxon>
        <taxon>Multicrustacea</taxon>
        <taxon>Malacostraca</taxon>
        <taxon>Eumalacostraca</taxon>
        <taxon>Eucarida</taxon>
        <taxon>Decapoda</taxon>
        <taxon>Pleocyemata</taxon>
        <taxon>Caridea</taxon>
        <taxon>Atyoidea</taxon>
        <taxon>Atyidae</taxon>
        <taxon>Halocaridina</taxon>
    </lineage>
</organism>
<evidence type="ECO:0000313" key="2">
    <source>
        <dbReference type="Proteomes" id="UP001381693"/>
    </source>
</evidence>
<protein>
    <submittedName>
        <fullName evidence="1">Uncharacterized protein</fullName>
    </submittedName>
</protein>
<evidence type="ECO:0000313" key="1">
    <source>
        <dbReference type="EMBL" id="KAK7083262.1"/>
    </source>
</evidence>
<gene>
    <name evidence="1" type="ORF">SK128_011944</name>
</gene>
<reference evidence="1 2" key="1">
    <citation type="submission" date="2023-11" db="EMBL/GenBank/DDBJ databases">
        <title>Halocaridina rubra genome assembly.</title>
        <authorList>
            <person name="Smith C."/>
        </authorList>
    </citation>
    <scope>NUCLEOTIDE SEQUENCE [LARGE SCALE GENOMIC DNA]</scope>
    <source>
        <strain evidence="1">EP-1</strain>
        <tissue evidence="1">Whole</tissue>
    </source>
</reference>
<dbReference type="AlphaFoldDB" id="A0AAN8XFB5"/>
<sequence length="294" mass="33712">MVKLLNYEEPDGTLRKWKVIMDLYNISAANSMIKYRVSAMMHLCLDNTTTANATEQFTAFQRCTEHTISDFCQDEKRIVEKFLARDSEPPLCEYSSYNAGGEELMKVLTECEEEMSKTPYEASSSPRDEECKWKTRFAQKDYEFNRQIERTSGIVMCYMNKTGSFSVERGQNYSRIKELLSPSLSEDPDLSNFTVFFKECEIELQGNAGIQGFLFEKCFTNMMVDLCGTGSVILVAVNGFHARHCHPALIGISEMPCEAIGIFNCLTTLPTTKLKNLIFQTKHYKYFYESLTVF</sequence>
<dbReference type="EMBL" id="JAXCGZ010003778">
    <property type="protein sequence ID" value="KAK7083262.1"/>
    <property type="molecule type" value="Genomic_DNA"/>
</dbReference>